<dbReference type="InterPro" id="IPR026057">
    <property type="entry name" value="TBL_C"/>
</dbReference>
<comment type="caution">
    <text evidence="3">The sequence shown here is derived from an EMBL/GenBank/DDBJ whole genome shotgun (WGS) entry which is preliminary data.</text>
</comment>
<evidence type="ECO:0000256" key="1">
    <source>
        <dbReference type="ARBA" id="ARBA00007727"/>
    </source>
</evidence>
<dbReference type="Pfam" id="PF13839">
    <property type="entry name" value="PC-Esterase"/>
    <property type="match status" value="1"/>
</dbReference>
<reference evidence="3 4" key="1">
    <citation type="submission" date="2024-06" db="EMBL/GenBank/DDBJ databases">
        <authorList>
            <person name="Kraege A."/>
            <person name="Thomma B."/>
        </authorList>
    </citation>
    <scope>NUCLEOTIDE SEQUENCE [LARGE SCALE GENOMIC DNA]</scope>
</reference>
<dbReference type="PANTHER" id="PTHR32285">
    <property type="entry name" value="PROTEIN TRICHOME BIREFRINGENCE-LIKE 9-RELATED"/>
    <property type="match status" value="1"/>
</dbReference>
<evidence type="ECO:0000313" key="3">
    <source>
        <dbReference type="EMBL" id="CAL5223652.1"/>
    </source>
</evidence>
<dbReference type="InterPro" id="IPR029962">
    <property type="entry name" value="TBL"/>
</dbReference>
<dbReference type="EMBL" id="CAXHTA020000009">
    <property type="protein sequence ID" value="CAL5223652.1"/>
    <property type="molecule type" value="Genomic_DNA"/>
</dbReference>
<dbReference type="PANTHER" id="PTHR32285:SF48">
    <property type="entry name" value="PROTEIN TRICHOME BIREFRINGENCE-LIKE 19"/>
    <property type="match status" value="1"/>
</dbReference>
<feature type="domain" description="Trichome birefringence-like C-terminal" evidence="2">
    <location>
        <begin position="25"/>
        <end position="97"/>
    </location>
</feature>
<sequence>MRQSKEISKTLDEYRYRFEPDGCQLPAFNAGQASKCLSNKRLILIGDSLMWSQFESLACMLSPIAVSSESYMLFDAKHFHKFEDSKYRGDISLPNNASVHMRGMNRFDMNSWQAWVGELGGLRADDVLVINFGAHYTEGTAEDYQSNMREIILGLLRKLPCTVFWREYSPVHFGGPSGKFFHNITIDASPHPHLHKQVL</sequence>
<name>A0ABP1G1F7_9CHLO</name>
<keyword evidence="4" id="KW-1185">Reference proteome</keyword>
<evidence type="ECO:0000259" key="2">
    <source>
        <dbReference type="Pfam" id="PF13839"/>
    </source>
</evidence>
<gene>
    <name evidence="3" type="primary">g6197</name>
    <name evidence="3" type="ORF">VP750_LOCUS5311</name>
</gene>
<organism evidence="3 4">
    <name type="scientific">Coccomyxa viridis</name>
    <dbReference type="NCBI Taxonomy" id="1274662"/>
    <lineage>
        <taxon>Eukaryota</taxon>
        <taxon>Viridiplantae</taxon>
        <taxon>Chlorophyta</taxon>
        <taxon>core chlorophytes</taxon>
        <taxon>Trebouxiophyceae</taxon>
        <taxon>Trebouxiophyceae incertae sedis</taxon>
        <taxon>Coccomyxaceae</taxon>
        <taxon>Coccomyxa</taxon>
    </lineage>
</organism>
<comment type="similarity">
    <text evidence="1">Belongs to the PC-esterase family. TBL subfamily.</text>
</comment>
<evidence type="ECO:0000313" key="4">
    <source>
        <dbReference type="Proteomes" id="UP001497392"/>
    </source>
</evidence>
<dbReference type="Proteomes" id="UP001497392">
    <property type="component" value="Unassembled WGS sequence"/>
</dbReference>
<proteinExistence type="inferred from homology"/>
<accession>A0ABP1G1F7</accession>
<protein>
    <submittedName>
        <fullName evidence="3">G6197 protein</fullName>
    </submittedName>
</protein>